<dbReference type="FunFam" id="3.30.70.270:FF:000001">
    <property type="entry name" value="Diguanylate cyclase domain protein"/>
    <property type="match status" value="1"/>
</dbReference>
<organism evidence="5 6">
    <name type="scientific">Pseudoalteromonas nigrifaciens</name>
    <dbReference type="NCBI Taxonomy" id="28109"/>
    <lineage>
        <taxon>Bacteria</taxon>
        <taxon>Pseudomonadati</taxon>
        <taxon>Pseudomonadota</taxon>
        <taxon>Gammaproteobacteria</taxon>
        <taxon>Alteromonadales</taxon>
        <taxon>Pseudoalteromonadaceae</taxon>
        <taxon>Pseudoalteromonas</taxon>
    </lineage>
</organism>
<evidence type="ECO:0000256" key="1">
    <source>
        <dbReference type="ARBA" id="ARBA00001946"/>
    </source>
</evidence>
<dbReference type="EC" id="2.7.7.65" evidence="2"/>
<dbReference type="SMART" id="SM00267">
    <property type="entry name" value="GGDEF"/>
    <property type="match status" value="1"/>
</dbReference>
<evidence type="ECO:0000259" key="4">
    <source>
        <dbReference type="PROSITE" id="PS50887"/>
    </source>
</evidence>
<dbReference type="InterPro" id="IPR035965">
    <property type="entry name" value="PAS-like_dom_sf"/>
</dbReference>
<dbReference type="InterPro" id="IPR000160">
    <property type="entry name" value="GGDEF_dom"/>
</dbReference>
<dbReference type="SUPFAM" id="SSF55073">
    <property type="entry name" value="Nucleotide cyclase"/>
    <property type="match status" value="1"/>
</dbReference>
<dbReference type="SUPFAM" id="SSF55785">
    <property type="entry name" value="PYP-like sensor domain (PAS domain)"/>
    <property type="match status" value="1"/>
</dbReference>
<dbReference type="GO" id="GO:0005886">
    <property type="term" value="C:plasma membrane"/>
    <property type="evidence" value="ECO:0007669"/>
    <property type="project" value="TreeGrafter"/>
</dbReference>
<dbReference type="CDD" id="cd01949">
    <property type="entry name" value="GGDEF"/>
    <property type="match status" value="1"/>
</dbReference>
<dbReference type="InterPro" id="IPR000700">
    <property type="entry name" value="PAS-assoc_C"/>
</dbReference>
<dbReference type="PROSITE" id="PS50887">
    <property type="entry name" value="GGDEF"/>
    <property type="match status" value="1"/>
</dbReference>
<evidence type="ECO:0000259" key="3">
    <source>
        <dbReference type="PROSITE" id="PS50113"/>
    </source>
</evidence>
<dbReference type="InterPro" id="IPR050469">
    <property type="entry name" value="Diguanylate_Cyclase"/>
</dbReference>
<dbReference type="KEGG" id="png:PNIG_a0772"/>
<sequence length="307" mass="34892">MLDDKVFLRSILNTIPDHIVVIDKVGEIIYENKSWQSFGVQNSSNYIAMSQQYNYLHECKKAAEQGDEFGVSALKGITAVISHKQADFYLEYPCHSDDEQRWFMMRVMPFSHNNSEYYVINHNNITERKQAENKAKQLARLDGLTKIANRRYFDSVLNSEWRRCERLALPLSIAMIDVDNFKLLNDTYGHQQGDVCLQQIANLLKQYSKRPSDLCARFGGEEFVLIYGNTNSLQATANIDRIVTQLKALNIENKHSLPSKIVTVSVGIATIIPSNNSCAEDLLNEADKLLYKAKTAGKNSVRVTDLS</sequence>
<feature type="domain" description="PAC" evidence="3">
    <location>
        <begin position="84"/>
        <end position="137"/>
    </location>
</feature>
<gene>
    <name evidence="5" type="ORF">PNIG_a0772</name>
</gene>
<name>A0AAC9XWK2_9GAMM</name>
<protein>
    <recommendedName>
        <fullName evidence="2">diguanylate cyclase</fullName>
        <ecNumber evidence="2">2.7.7.65</ecNumber>
    </recommendedName>
</protein>
<feature type="domain" description="GGDEF" evidence="4">
    <location>
        <begin position="169"/>
        <end position="306"/>
    </location>
</feature>
<dbReference type="Proteomes" id="UP000198329">
    <property type="component" value="Chromosome I"/>
</dbReference>
<evidence type="ECO:0000256" key="2">
    <source>
        <dbReference type="ARBA" id="ARBA00012528"/>
    </source>
</evidence>
<dbReference type="NCBIfam" id="TIGR00254">
    <property type="entry name" value="GGDEF"/>
    <property type="match status" value="1"/>
</dbReference>
<dbReference type="RefSeq" id="WP_089367811.1">
    <property type="nucleotide sequence ID" value="NZ_BJXZ01000014.1"/>
</dbReference>
<dbReference type="GeneID" id="300940711"/>
<comment type="cofactor">
    <cofactor evidence="1">
        <name>Mg(2+)</name>
        <dbReference type="ChEBI" id="CHEBI:18420"/>
    </cofactor>
</comment>
<dbReference type="PANTHER" id="PTHR45138">
    <property type="entry name" value="REGULATORY COMPONENTS OF SENSORY TRANSDUCTION SYSTEM"/>
    <property type="match status" value="1"/>
</dbReference>
<dbReference type="Gene3D" id="3.30.70.270">
    <property type="match status" value="1"/>
</dbReference>
<dbReference type="GO" id="GO:1902201">
    <property type="term" value="P:negative regulation of bacterial-type flagellum-dependent cell motility"/>
    <property type="evidence" value="ECO:0007669"/>
    <property type="project" value="TreeGrafter"/>
</dbReference>
<dbReference type="InterPro" id="IPR029787">
    <property type="entry name" value="Nucleotide_cyclase"/>
</dbReference>
<dbReference type="Pfam" id="PF00990">
    <property type="entry name" value="GGDEF"/>
    <property type="match status" value="1"/>
</dbReference>
<dbReference type="GO" id="GO:0052621">
    <property type="term" value="F:diguanylate cyclase activity"/>
    <property type="evidence" value="ECO:0007669"/>
    <property type="project" value="UniProtKB-EC"/>
</dbReference>
<accession>A0AAC9XWK2</accession>
<dbReference type="AlphaFoldDB" id="A0AAC9XWK2"/>
<reference evidence="5 6" key="1">
    <citation type="submission" date="2015-03" db="EMBL/GenBank/DDBJ databases">
        <authorList>
            <person name="Xie B.-B."/>
            <person name="Rong J.-C."/>
            <person name="Qin Q.-L."/>
            <person name="Zhang Y.-Z."/>
        </authorList>
    </citation>
    <scope>NUCLEOTIDE SEQUENCE [LARGE SCALE GENOMIC DNA]</scope>
    <source>
        <strain evidence="5 6">KMM 661</strain>
    </source>
</reference>
<dbReference type="PROSITE" id="PS50113">
    <property type="entry name" value="PAC"/>
    <property type="match status" value="1"/>
</dbReference>
<evidence type="ECO:0000313" key="6">
    <source>
        <dbReference type="Proteomes" id="UP000198329"/>
    </source>
</evidence>
<dbReference type="GO" id="GO:0043709">
    <property type="term" value="P:cell adhesion involved in single-species biofilm formation"/>
    <property type="evidence" value="ECO:0007669"/>
    <property type="project" value="TreeGrafter"/>
</dbReference>
<dbReference type="PANTHER" id="PTHR45138:SF24">
    <property type="entry name" value="DIGUANYLATE CYCLASE DGCC-RELATED"/>
    <property type="match status" value="1"/>
</dbReference>
<dbReference type="Gene3D" id="3.30.450.20">
    <property type="entry name" value="PAS domain"/>
    <property type="match status" value="1"/>
</dbReference>
<evidence type="ECO:0000313" key="5">
    <source>
        <dbReference type="EMBL" id="ASM53042.1"/>
    </source>
</evidence>
<proteinExistence type="predicted"/>
<keyword evidence="6" id="KW-1185">Reference proteome</keyword>
<dbReference type="EMBL" id="CP011036">
    <property type="protein sequence ID" value="ASM53042.1"/>
    <property type="molecule type" value="Genomic_DNA"/>
</dbReference>
<dbReference type="InterPro" id="IPR043128">
    <property type="entry name" value="Rev_trsase/Diguanyl_cyclase"/>
</dbReference>